<proteinExistence type="predicted"/>
<evidence type="ECO:0000259" key="2">
    <source>
        <dbReference type="Pfam" id="PF07596"/>
    </source>
</evidence>
<dbReference type="PROSITE" id="PS00409">
    <property type="entry name" value="PROKAR_NTER_METHYL"/>
    <property type="match status" value="1"/>
</dbReference>
<dbReference type="Proteomes" id="UP000316426">
    <property type="component" value="Chromosome"/>
</dbReference>
<feature type="domain" description="DUF1559" evidence="2">
    <location>
        <begin position="38"/>
        <end position="299"/>
    </location>
</feature>
<dbReference type="KEGG" id="bmei:Spa11_10000"/>
<organism evidence="3 4">
    <name type="scientific">Botrimarina mediterranea</name>
    <dbReference type="NCBI Taxonomy" id="2528022"/>
    <lineage>
        <taxon>Bacteria</taxon>
        <taxon>Pseudomonadati</taxon>
        <taxon>Planctomycetota</taxon>
        <taxon>Planctomycetia</taxon>
        <taxon>Pirellulales</taxon>
        <taxon>Lacipirellulaceae</taxon>
        <taxon>Botrimarina</taxon>
    </lineage>
</organism>
<dbReference type="RefSeq" id="WP_145108740.1">
    <property type="nucleotide sequence ID" value="NZ_CP036349.1"/>
</dbReference>
<dbReference type="NCBIfam" id="TIGR04294">
    <property type="entry name" value="pre_pil_HX9DG"/>
    <property type="match status" value="1"/>
</dbReference>
<dbReference type="EMBL" id="CP036349">
    <property type="protein sequence ID" value="QDV72818.1"/>
    <property type="molecule type" value="Genomic_DNA"/>
</dbReference>
<keyword evidence="4" id="KW-1185">Reference proteome</keyword>
<keyword evidence="1" id="KW-1133">Transmembrane helix</keyword>
<accession>A0A518K4U7</accession>
<gene>
    <name evidence="3" type="ORF">Spa11_10000</name>
</gene>
<dbReference type="InterPro" id="IPR045584">
    <property type="entry name" value="Pilin-like"/>
</dbReference>
<reference evidence="3 4" key="1">
    <citation type="submission" date="2019-02" db="EMBL/GenBank/DDBJ databases">
        <title>Deep-cultivation of Planctomycetes and their phenomic and genomic characterization uncovers novel biology.</title>
        <authorList>
            <person name="Wiegand S."/>
            <person name="Jogler M."/>
            <person name="Boedeker C."/>
            <person name="Pinto D."/>
            <person name="Vollmers J."/>
            <person name="Rivas-Marin E."/>
            <person name="Kohn T."/>
            <person name="Peeters S.H."/>
            <person name="Heuer A."/>
            <person name="Rast P."/>
            <person name="Oberbeckmann S."/>
            <person name="Bunk B."/>
            <person name="Jeske O."/>
            <person name="Meyerdierks A."/>
            <person name="Storesund J.E."/>
            <person name="Kallscheuer N."/>
            <person name="Luecker S."/>
            <person name="Lage O.M."/>
            <person name="Pohl T."/>
            <person name="Merkel B.J."/>
            <person name="Hornburger P."/>
            <person name="Mueller R.-W."/>
            <person name="Bruemmer F."/>
            <person name="Labrenz M."/>
            <person name="Spormann A.M."/>
            <person name="Op den Camp H."/>
            <person name="Overmann J."/>
            <person name="Amann R."/>
            <person name="Jetten M.S.M."/>
            <person name="Mascher T."/>
            <person name="Medema M.H."/>
            <person name="Devos D.P."/>
            <person name="Kaster A.-K."/>
            <person name="Ovreas L."/>
            <person name="Rohde M."/>
            <person name="Galperin M.Y."/>
            <person name="Jogler C."/>
        </authorList>
    </citation>
    <scope>NUCLEOTIDE SEQUENCE [LARGE SCALE GENOMIC DNA]</scope>
    <source>
        <strain evidence="3 4">Spa11</strain>
    </source>
</reference>
<dbReference type="PANTHER" id="PTHR30093:SF2">
    <property type="entry name" value="TYPE II SECRETION SYSTEM PROTEIN H"/>
    <property type="match status" value="1"/>
</dbReference>
<dbReference type="Pfam" id="PF07596">
    <property type="entry name" value="SBP_bac_10"/>
    <property type="match status" value="1"/>
</dbReference>
<evidence type="ECO:0000313" key="3">
    <source>
        <dbReference type="EMBL" id="QDV72818.1"/>
    </source>
</evidence>
<name>A0A518K4U7_9BACT</name>
<dbReference type="InterPro" id="IPR027558">
    <property type="entry name" value="Pre_pil_HX9DG_C"/>
</dbReference>
<dbReference type="InterPro" id="IPR011453">
    <property type="entry name" value="DUF1559"/>
</dbReference>
<dbReference type="Gene3D" id="3.30.700.10">
    <property type="entry name" value="Glycoprotein, Type 4 Pilin"/>
    <property type="match status" value="1"/>
</dbReference>
<dbReference type="NCBIfam" id="TIGR02532">
    <property type="entry name" value="IV_pilin_GFxxxE"/>
    <property type="match status" value="1"/>
</dbReference>
<keyword evidence="1" id="KW-0812">Transmembrane</keyword>
<keyword evidence="1" id="KW-0472">Membrane</keyword>
<dbReference type="Pfam" id="PF07963">
    <property type="entry name" value="N_methyl"/>
    <property type="match status" value="1"/>
</dbReference>
<dbReference type="InterPro" id="IPR012902">
    <property type="entry name" value="N_methyl_site"/>
</dbReference>
<feature type="transmembrane region" description="Helical" evidence="1">
    <location>
        <begin position="12"/>
        <end position="37"/>
    </location>
</feature>
<evidence type="ECO:0000313" key="4">
    <source>
        <dbReference type="Proteomes" id="UP000316426"/>
    </source>
</evidence>
<dbReference type="SUPFAM" id="SSF54523">
    <property type="entry name" value="Pili subunits"/>
    <property type="match status" value="1"/>
</dbReference>
<protein>
    <recommendedName>
        <fullName evidence="2">DUF1559 domain-containing protein</fullName>
    </recommendedName>
</protein>
<sequence>MTDANRRPRPLAGFTLIELLVVIAIVGTLVAMLLPAVQSAREAGRRTQCANHLKQIGLAVHNFANTLQTLPPPKALGHEDGAGLVSNGAADQYRQLGSTFLLLLPYLEEQSLYDTGDPTKDTIDPVNLPITRAELPAYLCPSMALPRSVPMPDCGERLGPGSYLITSRVNYGQYSRLDGAFRNPPSRRGKRYSCNWSQITDGATHTTFAGETDYGFRSYLWDAGCDADGSSKWGDHAWAEGYWFYAWGHTNRDNSYNFNDDRAEWQSNYTATFRSDHPGGVQFVFLDGSVRFLEDTIEPKALAAIITRAGAELP</sequence>
<dbReference type="AlphaFoldDB" id="A0A518K4U7"/>
<dbReference type="PANTHER" id="PTHR30093">
    <property type="entry name" value="GENERAL SECRETION PATHWAY PROTEIN G"/>
    <property type="match status" value="1"/>
</dbReference>
<evidence type="ECO:0000256" key="1">
    <source>
        <dbReference type="SAM" id="Phobius"/>
    </source>
</evidence>